<dbReference type="PANTHER" id="PTHR37157:SF4">
    <property type="entry name" value="EB DOMAIN-CONTAINING PROTEIN"/>
    <property type="match status" value="1"/>
</dbReference>
<keyword evidence="3" id="KW-1185">Reference proteome</keyword>
<dbReference type="OrthoDB" id="7250310at2759"/>
<proteinExistence type="predicted"/>
<reference evidence="2 3" key="1">
    <citation type="submission" date="2019-04" db="EMBL/GenBank/DDBJ databases">
        <authorList>
            <consortium name="DOE Joint Genome Institute"/>
            <person name="Mondo S."/>
            <person name="Kjaerbolling I."/>
            <person name="Vesth T."/>
            <person name="Frisvad J.C."/>
            <person name="Nybo J.L."/>
            <person name="Theobald S."/>
            <person name="Kildgaard S."/>
            <person name="Isbrandt T."/>
            <person name="Kuo A."/>
            <person name="Sato A."/>
            <person name="Lyhne E.K."/>
            <person name="Kogle M.E."/>
            <person name="Wiebenga A."/>
            <person name="Kun R.S."/>
            <person name="Lubbers R.J."/>
            <person name="Makela M.R."/>
            <person name="Barry K."/>
            <person name="Chovatia M."/>
            <person name="Clum A."/>
            <person name="Daum C."/>
            <person name="Haridas S."/>
            <person name="He G."/>
            <person name="LaButti K."/>
            <person name="Lipzen A."/>
            <person name="Riley R."/>
            <person name="Salamov A."/>
            <person name="Simmons B.A."/>
            <person name="Magnuson J.K."/>
            <person name="Henrissat B."/>
            <person name="Mortensen U.H."/>
            <person name="Larsen T.O."/>
            <person name="Devries R.P."/>
            <person name="Grigoriev I.V."/>
            <person name="Machida M."/>
            <person name="Baker S.E."/>
            <person name="Andersen M.R."/>
            <person name="Cantor M.N."/>
            <person name="Hua S.X."/>
        </authorList>
    </citation>
    <scope>NUCLEOTIDE SEQUENCE [LARGE SCALE GENOMIC DNA]</scope>
    <source>
        <strain evidence="2 3">CBS 119388</strain>
    </source>
</reference>
<evidence type="ECO:0000313" key="3">
    <source>
        <dbReference type="Proteomes" id="UP000325579"/>
    </source>
</evidence>
<dbReference type="GeneID" id="43671187"/>
<gene>
    <name evidence="2" type="ORF">BDV37DRAFT_280139</name>
</gene>
<accession>A0A5N7DME9</accession>
<dbReference type="RefSeq" id="XP_031944548.1">
    <property type="nucleotide sequence ID" value="XM_032086496.1"/>
</dbReference>
<feature type="region of interest" description="Disordered" evidence="1">
    <location>
        <begin position="435"/>
        <end position="456"/>
    </location>
</feature>
<name>A0A5N7DME9_9EURO</name>
<dbReference type="AlphaFoldDB" id="A0A5N7DME9"/>
<organism evidence="2 3">
    <name type="scientific">Aspergillus pseudonomiae</name>
    <dbReference type="NCBI Taxonomy" id="1506151"/>
    <lineage>
        <taxon>Eukaryota</taxon>
        <taxon>Fungi</taxon>
        <taxon>Dikarya</taxon>
        <taxon>Ascomycota</taxon>
        <taxon>Pezizomycotina</taxon>
        <taxon>Eurotiomycetes</taxon>
        <taxon>Eurotiomycetidae</taxon>
        <taxon>Eurotiales</taxon>
        <taxon>Aspergillaceae</taxon>
        <taxon>Aspergillus</taxon>
        <taxon>Aspergillus subgen. Circumdati</taxon>
    </lineage>
</organism>
<protein>
    <submittedName>
        <fullName evidence="2">Uncharacterized protein</fullName>
    </submittedName>
</protein>
<sequence length="576" mass="62698">MLNLLHHCITTHSRGKEGSLKITKEERIIPTSTSNQDTTIIADIAIVLSNHSNRNMITSPPPEGKKCILSDGPKCGDGYDLSFNPTANTAQCCPKGSVWDGVLCSSQNNGGGCRPGWKPVGDRCKLEPRPAHCRPPTRLEDGQCVSDKIPTCPNGYTADQNNQCKSEQEPVCPDGMTLVNGQCVSTRPLECPPSTHPDNGRCVSNRKPACSNPKAKFDGKGHCFVDDMPHFPSGIYHDGACLTGQEPICSDPNTRYFQGRCVSSSRPECPPGSTMIANGDCITHVKPKCTEEGYEWSELEKQCRSKEKTECPDGYRAENGQCVSGDLPDCGEHGTLQGKDCFSRKEPKCSDDTYWDGEDCRSPDEPDCGEGKRFKKEKNTCVAVEEPVCDDTDTVFDKVLNKCVLVKGPQCPDGQKFNPATQGCVLLLVPTLHGSIHPTPPPNTPPTNSSKAAGPSYSTCLPQTRPYVSSITVQRTNGSLPRDEQGHVPDMPRSHPALTEPFMVTIRQLGEGVKGIKIIWWYIAALDGGVIAGSPGGEWEKEFTPEFFSLGEAVEKLSFEDDRAVLRKAIALEEAR</sequence>
<dbReference type="PANTHER" id="PTHR37157">
    <property type="entry name" value="PRION-LIKE-(Q/N-RICH) DOMAIN-BEARING PROTEIN 25"/>
    <property type="match status" value="1"/>
</dbReference>
<dbReference type="EMBL" id="ML736749">
    <property type="protein sequence ID" value="KAE8407229.1"/>
    <property type="molecule type" value="Genomic_DNA"/>
</dbReference>
<evidence type="ECO:0000313" key="2">
    <source>
        <dbReference type="EMBL" id="KAE8407229.1"/>
    </source>
</evidence>
<dbReference type="Proteomes" id="UP000325579">
    <property type="component" value="Unassembled WGS sequence"/>
</dbReference>
<evidence type="ECO:0000256" key="1">
    <source>
        <dbReference type="SAM" id="MobiDB-lite"/>
    </source>
</evidence>